<sequence length="83" mass="9333">MHEEAIAVRGQNPAWRPKPHLVSSISKWLGDQQDAREVEAFLSSLKTVVTGNKDVHDATRNTEASGIEEENENEEILSYEQSK</sequence>
<accession>A0A0V0H006</accession>
<organism evidence="2">
    <name type="scientific">Solanum chacoense</name>
    <name type="common">Chaco potato</name>
    <dbReference type="NCBI Taxonomy" id="4108"/>
    <lineage>
        <taxon>Eukaryota</taxon>
        <taxon>Viridiplantae</taxon>
        <taxon>Streptophyta</taxon>
        <taxon>Embryophyta</taxon>
        <taxon>Tracheophyta</taxon>
        <taxon>Spermatophyta</taxon>
        <taxon>Magnoliopsida</taxon>
        <taxon>eudicotyledons</taxon>
        <taxon>Gunneridae</taxon>
        <taxon>Pentapetalae</taxon>
        <taxon>asterids</taxon>
        <taxon>lamiids</taxon>
        <taxon>Solanales</taxon>
        <taxon>Solanaceae</taxon>
        <taxon>Solanoideae</taxon>
        <taxon>Solaneae</taxon>
        <taxon>Solanum</taxon>
    </lineage>
</organism>
<dbReference type="AlphaFoldDB" id="A0A0V0H006"/>
<name>A0A0V0H006_SOLCH</name>
<reference evidence="2" key="1">
    <citation type="submission" date="2015-12" db="EMBL/GenBank/DDBJ databases">
        <title>Gene expression during late stages of embryo sac development: a critical building block for successful pollen-pistil interactions.</title>
        <authorList>
            <person name="Liu Y."/>
            <person name="Joly V."/>
            <person name="Sabar M."/>
            <person name="Matton D.P."/>
        </authorList>
    </citation>
    <scope>NUCLEOTIDE SEQUENCE</scope>
</reference>
<proteinExistence type="predicted"/>
<dbReference type="EMBL" id="GEDG01027667">
    <property type="protein sequence ID" value="JAP13684.1"/>
    <property type="molecule type" value="Transcribed_RNA"/>
</dbReference>
<protein>
    <submittedName>
        <fullName evidence="2">Putative ovule protein</fullName>
    </submittedName>
</protein>
<feature type="region of interest" description="Disordered" evidence="1">
    <location>
        <begin position="56"/>
        <end position="83"/>
    </location>
</feature>
<evidence type="ECO:0000256" key="1">
    <source>
        <dbReference type="SAM" id="MobiDB-lite"/>
    </source>
</evidence>
<feature type="compositionally biased region" description="Acidic residues" evidence="1">
    <location>
        <begin position="66"/>
        <end position="77"/>
    </location>
</feature>
<evidence type="ECO:0000313" key="2">
    <source>
        <dbReference type="EMBL" id="JAP13684.1"/>
    </source>
</evidence>